<dbReference type="EC" id="4.3.2.7" evidence="1"/>
<dbReference type="RefSeq" id="WP_284339641.1">
    <property type="nucleotide sequence ID" value="NZ_BSNS01000007.1"/>
</dbReference>
<comment type="caution">
    <text evidence="3">The sequence shown here is derived from an EMBL/GenBank/DDBJ whole genome shotgun (WGS) entry which is preliminary data.</text>
</comment>
<evidence type="ECO:0000256" key="1">
    <source>
        <dbReference type="ARBA" id="ARBA00012344"/>
    </source>
</evidence>
<dbReference type="Gene3D" id="3.10.490.10">
    <property type="entry name" value="Gamma-glutamyl cyclotransferase-like"/>
    <property type="match status" value="1"/>
</dbReference>
<reference evidence="4" key="1">
    <citation type="journal article" date="2019" name="Int. J. Syst. Evol. Microbiol.">
        <title>The Global Catalogue of Microorganisms (GCM) 10K type strain sequencing project: providing services to taxonomists for standard genome sequencing and annotation.</title>
        <authorList>
            <consortium name="The Broad Institute Genomics Platform"/>
            <consortium name="The Broad Institute Genome Sequencing Center for Infectious Disease"/>
            <person name="Wu L."/>
            <person name="Ma J."/>
        </authorList>
    </citation>
    <scope>NUCLEOTIDE SEQUENCE [LARGE SCALE GENOMIC DNA]</scope>
    <source>
        <strain evidence="4">NBRC 112416</strain>
    </source>
</reference>
<dbReference type="InterPro" id="IPR006840">
    <property type="entry name" value="ChaC"/>
</dbReference>
<protein>
    <recommendedName>
        <fullName evidence="1">glutathione-specific gamma-glutamylcyclotransferase</fullName>
        <ecNumber evidence="1">4.3.2.7</ecNumber>
    </recommendedName>
</protein>
<accession>A0ABQ5W2F6</accession>
<organism evidence="3 4">
    <name type="scientific">Devosia nitrariae</name>
    <dbReference type="NCBI Taxonomy" id="2071872"/>
    <lineage>
        <taxon>Bacteria</taxon>
        <taxon>Pseudomonadati</taxon>
        <taxon>Pseudomonadota</taxon>
        <taxon>Alphaproteobacteria</taxon>
        <taxon>Hyphomicrobiales</taxon>
        <taxon>Devosiaceae</taxon>
        <taxon>Devosia</taxon>
    </lineage>
</organism>
<keyword evidence="4" id="KW-1185">Reference proteome</keyword>
<proteinExistence type="predicted"/>
<dbReference type="Pfam" id="PF04752">
    <property type="entry name" value="ChaC"/>
    <property type="match status" value="1"/>
</dbReference>
<evidence type="ECO:0000256" key="2">
    <source>
        <dbReference type="ARBA" id="ARBA00023239"/>
    </source>
</evidence>
<dbReference type="EMBL" id="BSNS01000007">
    <property type="protein sequence ID" value="GLQ54208.1"/>
    <property type="molecule type" value="Genomic_DNA"/>
</dbReference>
<gene>
    <name evidence="3" type="ORF">GCM10010862_14670</name>
</gene>
<dbReference type="SUPFAM" id="SSF110857">
    <property type="entry name" value="Gamma-glutamyl cyclotransferase-like"/>
    <property type="match status" value="1"/>
</dbReference>
<evidence type="ECO:0000313" key="3">
    <source>
        <dbReference type="EMBL" id="GLQ54208.1"/>
    </source>
</evidence>
<dbReference type="PANTHER" id="PTHR12192:SF2">
    <property type="entry name" value="GLUTATHIONE-SPECIFIC GAMMA-GLUTAMYLCYCLOTRANSFERASE 2"/>
    <property type="match status" value="1"/>
</dbReference>
<dbReference type="PANTHER" id="PTHR12192">
    <property type="entry name" value="CATION TRANSPORT PROTEIN CHAC-RELATED"/>
    <property type="match status" value="1"/>
</dbReference>
<dbReference type="InterPro" id="IPR036568">
    <property type="entry name" value="GGCT-like_sf"/>
</dbReference>
<sequence length="192" mass="21049">MAMDAIEIESTAHWVFGYGSLIWNPGFAHLAARPAVLFGAHRSLCIYSHRHRGTSERPGLVFGLVSGGSCRGMAFAVADEEWPQVRDYLRDREQVTGVYREARRQVRLDDGRQVEALAFLVDQQHAQFAGRLPLAEQAQMVAGAVGASGHNVDYVRNTALHLAELGIRDRQVMALASLLEAAKAEDVELAPA</sequence>
<keyword evidence="2" id="KW-0456">Lyase</keyword>
<dbReference type="InterPro" id="IPR013024">
    <property type="entry name" value="GGCT-like"/>
</dbReference>
<evidence type="ECO:0000313" key="4">
    <source>
        <dbReference type="Proteomes" id="UP001156691"/>
    </source>
</evidence>
<dbReference type="Proteomes" id="UP001156691">
    <property type="component" value="Unassembled WGS sequence"/>
</dbReference>
<dbReference type="CDD" id="cd06661">
    <property type="entry name" value="GGCT_like"/>
    <property type="match status" value="1"/>
</dbReference>
<name>A0ABQ5W2F6_9HYPH</name>